<evidence type="ECO:0000313" key="12">
    <source>
        <dbReference type="Proteomes" id="UP000008792"/>
    </source>
</evidence>
<evidence type="ECO:0000256" key="9">
    <source>
        <dbReference type="ARBA" id="ARBA00023160"/>
    </source>
</evidence>
<dbReference type="eggNOG" id="KOG3071">
    <property type="taxonomic scope" value="Eukaryota"/>
</dbReference>
<keyword evidence="12" id="KW-1185">Reference proteome</keyword>
<protein>
    <recommendedName>
        <fullName evidence="10">Elongation of very long chain fatty acids protein</fullName>
        <ecNumber evidence="10">2.3.1.199</ecNumber>
    </recommendedName>
    <alternativeName>
        <fullName evidence="10">Very-long-chain 3-oxoacyl-CoA synthase</fullName>
    </alternativeName>
</protein>
<dbReference type="GO" id="GO:0005789">
    <property type="term" value="C:endoplasmic reticulum membrane"/>
    <property type="evidence" value="ECO:0007669"/>
    <property type="project" value="TreeGrafter"/>
</dbReference>
<dbReference type="EMBL" id="CH940652">
    <property type="protein sequence ID" value="EDW59703.1"/>
    <property type="molecule type" value="Genomic_DNA"/>
</dbReference>
<dbReference type="InParanoid" id="B4M4Z2"/>
<feature type="transmembrane region" description="Helical" evidence="10">
    <location>
        <begin position="191"/>
        <end position="213"/>
    </location>
</feature>
<reference evidence="11 12" key="1">
    <citation type="journal article" date="2007" name="Nature">
        <title>Evolution of genes and genomes on the Drosophila phylogeny.</title>
        <authorList>
            <consortium name="Drosophila 12 Genomes Consortium"/>
            <person name="Clark A.G."/>
            <person name="Eisen M.B."/>
            <person name="Smith D.R."/>
            <person name="Bergman C.M."/>
            <person name="Oliver B."/>
            <person name="Markow T.A."/>
            <person name="Kaufman T.C."/>
            <person name="Kellis M."/>
            <person name="Gelbart W."/>
            <person name="Iyer V.N."/>
            <person name="Pollard D.A."/>
            <person name="Sackton T.B."/>
            <person name="Larracuente A.M."/>
            <person name="Singh N.D."/>
            <person name="Abad J.P."/>
            <person name="Abt D.N."/>
            <person name="Adryan B."/>
            <person name="Aguade M."/>
            <person name="Akashi H."/>
            <person name="Anderson W.W."/>
            <person name="Aquadro C.F."/>
            <person name="Ardell D.H."/>
            <person name="Arguello R."/>
            <person name="Artieri C.G."/>
            <person name="Barbash D.A."/>
            <person name="Barker D."/>
            <person name="Barsanti P."/>
            <person name="Batterham P."/>
            <person name="Batzoglou S."/>
            <person name="Begun D."/>
            <person name="Bhutkar A."/>
            <person name="Blanco E."/>
            <person name="Bosak S.A."/>
            <person name="Bradley R.K."/>
            <person name="Brand A.D."/>
            <person name="Brent M.R."/>
            <person name="Brooks A.N."/>
            <person name="Brown R.H."/>
            <person name="Butlin R.K."/>
            <person name="Caggese C."/>
            <person name="Calvi B.R."/>
            <person name="Bernardo de Carvalho A."/>
            <person name="Caspi A."/>
            <person name="Castrezana S."/>
            <person name="Celniker S.E."/>
            <person name="Chang J.L."/>
            <person name="Chapple C."/>
            <person name="Chatterji S."/>
            <person name="Chinwalla A."/>
            <person name="Civetta A."/>
            <person name="Clifton S.W."/>
            <person name="Comeron J.M."/>
            <person name="Costello J.C."/>
            <person name="Coyne J.A."/>
            <person name="Daub J."/>
            <person name="David R.G."/>
            <person name="Delcher A.L."/>
            <person name="Delehaunty K."/>
            <person name="Do C.B."/>
            <person name="Ebling H."/>
            <person name="Edwards K."/>
            <person name="Eickbush T."/>
            <person name="Evans J.D."/>
            <person name="Filipski A."/>
            <person name="Findeiss S."/>
            <person name="Freyhult E."/>
            <person name="Fulton L."/>
            <person name="Fulton R."/>
            <person name="Garcia A.C."/>
            <person name="Gardiner A."/>
            <person name="Garfield D.A."/>
            <person name="Garvin B.E."/>
            <person name="Gibson G."/>
            <person name="Gilbert D."/>
            <person name="Gnerre S."/>
            <person name="Godfrey J."/>
            <person name="Good R."/>
            <person name="Gotea V."/>
            <person name="Gravely B."/>
            <person name="Greenberg A.J."/>
            <person name="Griffiths-Jones S."/>
            <person name="Gross S."/>
            <person name="Guigo R."/>
            <person name="Gustafson E.A."/>
            <person name="Haerty W."/>
            <person name="Hahn M.W."/>
            <person name="Halligan D.L."/>
            <person name="Halpern A.L."/>
            <person name="Halter G.M."/>
            <person name="Han M.V."/>
            <person name="Heger A."/>
            <person name="Hillier L."/>
            <person name="Hinrichs A.S."/>
            <person name="Holmes I."/>
            <person name="Hoskins R.A."/>
            <person name="Hubisz M.J."/>
            <person name="Hultmark D."/>
            <person name="Huntley M.A."/>
            <person name="Jaffe D.B."/>
            <person name="Jagadeeshan S."/>
            <person name="Jeck W.R."/>
            <person name="Johnson J."/>
            <person name="Jones C.D."/>
            <person name="Jordan W.C."/>
            <person name="Karpen G.H."/>
            <person name="Kataoka E."/>
            <person name="Keightley P.D."/>
            <person name="Kheradpour P."/>
            <person name="Kirkness E.F."/>
            <person name="Koerich L.B."/>
            <person name="Kristiansen K."/>
            <person name="Kudrna D."/>
            <person name="Kulathinal R.J."/>
            <person name="Kumar S."/>
            <person name="Kwok R."/>
            <person name="Lander E."/>
            <person name="Langley C.H."/>
            <person name="Lapoint R."/>
            <person name="Lazzaro B.P."/>
            <person name="Lee S.J."/>
            <person name="Levesque L."/>
            <person name="Li R."/>
            <person name="Lin C.F."/>
            <person name="Lin M.F."/>
            <person name="Lindblad-Toh K."/>
            <person name="Llopart A."/>
            <person name="Long M."/>
            <person name="Low L."/>
            <person name="Lozovsky E."/>
            <person name="Lu J."/>
            <person name="Luo M."/>
            <person name="Machado C.A."/>
            <person name="Makalowski W."/>
            <person name="Marzo M."/>
            <person name="Matsuda M."/>
            <person name="Matzkin L."/>
            <person name="McAllister B."/>
            <person name="McBride C.S."/>
            <person name="McKernan B."/>
            <person name="McKernan K."/>
            <person name="Mendez-Lago M."/>
            <person name="Minx P."/>
            <person name="Mollenhauer M.U."/>
            <person name="Montooth K."/>
            <person name="Mount S.M."/>
            <person name="Mu X."/>
            <person name="Myers E."/>
            <person name="Negre B."/>
            <person name="Newfeld S."/>
            <person name="Nielsen R."/>
            <person name="Noor M.A."/>
            <person name="O'Grady P."/>
            <person name="Pachter L."/>
            <person name="Papaceit M."/>
            <person name="Parisi M.J."/>
            <person name="Parisi M."/>
            <person name="Parts L."/>
            <person name="Pedersen J.S."/>
            <person name="Pesole G."/>
            <person name="Phillippy A.M."/>
            <person name="Ponting C.P."/>
            <person name="Pop M."/>
            <person name="Porcelli D."/>
            <person name="Powell J.R."/>
            <person name="Prohaska S."/>
            <person name="Pruitt K."/>
            <person name="Puig M."/>
            <person name="Quesneville H."/>
            <person name="Ram K.R."/>
            <person name="Rand D."/>
            <person name="Rasmussen M.D."/>
            <person name="Reed L.K."/>
            <person name="Reenan R."/>
            <person name="Reily A."/>
            <person name="Remington K.A."/>
            <person name="Rieger T.T."/>
            <person name="Ritchie M.G."/>
            <person name="Robin C."/>
            <person name="Rogers Y.H."/>
            <person name="Rohde C."/>
            <person name="Rozas J."/>
            <person name="Rubenfield M.J."/>
            <person name="Ruiz A."/>
            <person name="Russo S."/>
            <person name="Salzberg S.L."/>
            <person name="Sanchez-Gracia A."/>
            <person name="Saranga D.J."/>
            <person name="Sato H."/>
            <person name="Schaeffer S.W."/>
            <person name="Schatz M.C."/>
            <person name="Schlenke T."/>
            <person name="Schwartz R."/>
            <person name="Segarra C."/>
            <person name="Singh R.S."/>
            <person name="Sirot L."/>
            <person name="Sirota M."/>
            <person name="Sisneros N.B."/>
            <person name="Smith C.D."/>
            <person name="Smith T.F."/>
            <person name="Spieth J."/>
            <person name="Stage D.E."/>
            <person name="Stark A."/>
            <person name="Stephan W."/>
            <person name="Strausberg R.L."/>
            <person name="Strempel S."/>
            <person name="Sturgill D."/>
            <person name="Sutton G."/>
            <person name="Sutton G.G."/>
            <person name="Tao W."/>
            <person name="Teichmann S."/>
            <person name="Tobari Y.N."/>
            <person name="Tomimura Y."/>
            <person name="Tsolas J.M."/>
            <person name="Valente V.L."/>
            <person name="Venter E."/>
            <person name="Venter J.C."/>
            <person name="Vicario S."/>
            <person name="Vieira F.G."/>
            <person name="Vilella A.J."/>
            <person name="Villasante A."/>
            <person name="Walenz B."/>
            <person name="Wang J."/>
            <person name="Wasserman M."/>
            <person name="Watts T."/>
            <person name="Wilson D."/>
            <person name="Wilson R.K."/>
            <person name="Wing R.A."/>
            <person name="Wolfner M.F."/>
            <person name="Wong A."/>
            <person name="Wong G.K."/>
            <person name="Wu C.I."/>
            <person name="Wu G."/>
            <person name="Yamamoto D."/>
            <person name="Yang H.P."/>
            <person name="Yang S.P."/>
            <person name="Yorke J.A."/>
            <person name="Yoshida K."/>
            <person name="Zdobnov E."/>
            <person name="Zhang P."/>
            <person name="Zhang Y."/>
            <person name="Zimin A.V."/>
            <person name="Baldwin J."/>
            <person name="Abdouelleil A."/>
            <person name="Abdulkadir J."/>
            <person name="Abebe A."/>
            <person name="Abera B."/>
            <person name="Abreu J."/>
            <person name="Acer S.C."/>
            <person name="Aftuck L."/>
            <person name="Alexander A."/>
            <person name="An P."/>
            <person name="Anderson E."/>
            <person name="Anderson S."/>
            <person name="Arachi H."/>
            <person name="Azer M."/>
            <person name="Bachantsang P."/>
            <person name="Barry A."/>
            <person name="Bayul T."/>
            <person name="Berlin A."/>
            <person name="Bessette D."/>
            <person name="Bloom T."/>
            <person name="Blye J."/>
            <person name="Boguslavskiy L."/>
            <person name="Bonnet C."/>
            <person name="Boukhgalter B."/>
            <person name="Bourzgui I."/>
            <person name="Brown A."/>
            <person name="Cahill P."/>
            <person name="Channer S."/>
            <person name="Cheshatsang Y."/>
            <person name="Chuda L."/>
            <person name="Citroen M."/>
            <person name="Collymore A."/>
            <person name="Cooke P."/>
            <person name="Costello M."/>
            <person name="D'Aco K."/>
            <person name="Daza R."/>
            <person name="De Haan G."/>
            <person name="DeGray S."/>
            <person name="DeMaso C."/>
            <person name="Dhargay N."/>
            <person name="Dooley K."/>
            <person name="Dooley E."/>
            <person name="Doricent M."/>
            <person name="Dorje P."/>
            <person name="Dorjee K."/>
            <person name="Dupes A."/>
            <person name="Elong R."/>
            <person name="Falk J."/>
            <person name="Farina A."/>
            <person name="Faro S."/>
            <person name="Ferguson D."/>
            <person name="Fisher S."/>
            <person name="Foley C.D."/>
            <person name="Franke A."/>
            <person name="Friedrich D."/>
            <person name="Gadbois L."/>
            <person name="Gearin G."/>
            <person name="Gearin C.R."/>
            <person name="Giannoukos G."/>
            <person name="Goode T."/>
            <person name="Graham J."/>
            <person name="Grandbois E."/>
            <person name="Grewal S."/>
            <person name="Gyaltsen K."/>
            <person name="Hafez N."/>
            <person name="Hagos B."/>
            <person name="Hall J."/>
            <person name="Henson C."/>
            <person name="Hollinger A."/>
            <person name="Honan T."/>
            <person name="Huard M.D."/>
            <person name="Hughes L."/>
            <person name="Hurhula B."/>
            <person name="Husby M.E."/>
            <person name="Kamat A."/>
            <person name="Kanga B."/>
            <person name="Kashin S."/>
            <person name="Khazanovich D."/>
            <person name="Kisner P."/>
            <person name="Lance K."/>
            <person name="Lara M."/>
            <person name="Lee W."/>
            <person name="Lennon N."/>
            <person name="Letendre F."/>
            <person name="LeVine R."/>
            <person name="Lipovsky A."/>
            <person name="Liu X."/>
            <person name="Liu J."/>
            <person name="Liu S."/>
            <person name="Lokyitsang T."/>
            <person name="Lokyitsang Y."/>
            <person name="Lubonja R."/>
            <person name="Lui A."/>
            <person name="MacDonald P."/>
            <person name="Magnisalis V."/>
            <person name="Maru K."/>
            <person name="Matthews C."/>
            <person name="McCusker W."/>
            <person name="McDonough S."/>
            <person name="Mehta T."/>
            <person name="Meldrim J."/>
            <person name="Meneus L."/>
            <person name="Mihai O."/>
            <person name="Mihalev A."/>
            <person name="Mihova T."/>
            <person name="Mittelman R."/>
            <person name="Mlenga V."/>
            <person name="Montmayeur A."/>
            <person name="Mulrain L."/>
            <person name="Navidi A."/>
            <person name="Naylor J."/>
            <person name="Negash T."/>
            <person name="Nguyen T."/>
            <person name="Nguyen N."/>
            <person name="Nicol R."/>
            <person name="Norbu C."/>
            <person name="Norbu N."/>
            <person name="Novod N."/>
            <person name="O'Neill B."/>
            <person name="Osman S."/>
            <person name="Markiewicz E."/>
            <person name="Oyono O.L."/>
            <person name="Patti C."/>
            <person name="Phunkhang P."/>
            <person name="Pierre F."/>
            <person name="Priest M."/>
            <person name="Raghuraman S."/>
            <person name="Rege F."/>
            <person name="Reyes R."/>
            <person name="Rise C."/>
            <person name="Rogov P."/>
            <person name="Ross K."/>
            <person name="Ryan E."/>
            <person name="Settipalli S."/>
            <person name="Shea T."/>
            <person name="Sherpa N."/>
            <person name="Shi L."/>
            <person name="Shih D."/>
            <person name="Sparrow T."/>
            <person name="Spaulding J."/>
            <person name="Stalker J."/>
            <person name="Stange-Thomann N."/>
            <person name="Stavropoulos S."/>
            <person name="Stone C."/>
            <person name="Strader C."/>
            <person name="Tesfaye S."/>
            <person name="Thomson T."/>
            <person name="Thoulutsang Y."/>
            <person name="Thoulutsang D."/>
            <person name="Topham K."/>
            <person name="Topping I."/>
            <person name="Tsamla T."/>
            <person name="Vassiliev H."/>
            <person name="Vo A."/>
            <person name="Wangchuk T."/>
            <person name="Wangdi T."/>
            <person name="Weiand M."/>
            <person name="Wilkinson J."/>
            <person name="Wilson A."/>
            <person name="Yadav S."/>
            <person name="Young G."/>
            <person name="Yu Q."/>
            <person name="Zembek L."/>
            <person name="Zhong D."/>
            <person name="Zimmer A."/>
            <person name="Zwirko Z."/>
            <person name="Jaffe D.B."/>
            <person name="Alvarez P."/>
            <person name="Brockman W."/>
            <person name="Butler J."/>
            <person name="Chin C."/>
            <person name="Gnerre S."/>
            <person name="Grabherr M."/>
            <person name="Kleber M."/>
            <person name="Mauceli E."/>
            <person name="MacCallum I."/>
        </authorList>
    </citation>
    <scope>NUCLEOTIDE SEQUENCE [LARGE SCALE GENOMIC DNA]</scope>
    <source>
        <strain evidence="12">Tucson 15010-1051.87</strain>
    </source>
</reference>
<keyword evidence="2 10" id="KW-0444">Lipid biosynthesis</keyword>
<dbReference type="PANTHER" id="PTHR11157">
    <property type="entry name" value="FATTY ACID ACYL TRANSFERASE-RELATED"/>
    <property type="match status" value="1"/>
</dbReference>
<feature type="transmembrane region" description="Helical" evidence="10">
    <location>
        <begin position="20"/>
        <end position="42"/>
    </location>
</feature>
<organism evidence="11 12">
    <name type="scientific">Drosophila virilis</name>
    <name type="common">Fruit fly</name>
    <dbReference type="NCBI Taxonomy" id="7244"/>
    <lineage>
        <taxon>Eukaryota</taxon>
        <taxon>Metazoa</taxon>
        <taxon>Ecdysozoa</taxon>
        <taxon>Arthropoda</taxon>
        <taxon>Hexapoda</taxon>
        <taxon>Insecta</taxon>
        <taxon>Pterygota</taxon>
        <taxon>Neoptera</taxon>
        <taxon>Endopterygota</taxon>
        <taxon>Diptera</taxon>
        <taxon>Brachycera</taxon>
        <taxon>Muscomorpha</taxon>
        <taxon>Ephydroidea</taxon>
        <taxon>Drosophilidae</taxon>
        <taxon>Drosophila</taxon>
    </lineage>
</organism>
<keyword evidence="9 10" id="KW-0275">Fatty acid biosynthesis</keyword>
<dbReference type="OMA" id="FLHCMYT"/>
<feature type="transmembrane region" description="Helical" evidence="10">
    <location>
        <begin position="136"/>
        <end position="153"/>
    </location>
</feature>
<evidence type="ECO:0000256" key="1">
    <source>
        <dbReference type="ARBA" id="ARBA00004141"/>
    </source>
</evidence>
<feature type="transmembrane region" description="Helical" evidence="10">
    <location>
        <begin position="159"/>
        <end position="179"/>
    </location>
</feature>
<evidence type="ECO:0000256" key="7">
    <source>
        <dbReference type="ARBA" id="ARBA00023098"/>
    </source>
</evidence>
<dbReference type="GO" id="GO:0034626">
    <property type="term" value="P:fatty acid elongation, polyunsaturated fatty acid"/>
    <property type="evidence" value="ECO:0007669"/>
    <property type="project" value="TreeGrafter"/>
</dbReference>
<keyword evidence="4 10" id="KW-0812">Transmembrane</keyword>
<proteinExistence type="inferred from homology"/>
<sequence length="263" mass="30737">MLGIFDRPYADPVRLPLANGPAPILTIMFAYLLFVLGLGPRLMANRKPYQLRAALKVYNVIQILYNSVLFVISMEFILVYQAHNFSCLTVLPPEHEMKNMERVLVYAYYLNKILDLMDTIFFVVRKSYKQITMLHLIHHVYMPTAGYTLIRFFGYGGHVIVVGLLNVIVHIVMYTYYYLSAESPAVRQNLWWKQYITIMQMVQFVLMFLHSIWTLMQPNCNADRPVIYLVLAASSLMLVMFANFYAHAYILPKRKKLTEEKLK</sequence>
<keyword evidence="8 10" id="KW-0472">Membrane</keyword>
<dbReference type="OrthoDB" id="434092at2759"/>
<dbReference type="GO" id="GO:0009922">
    <property type="term" value="F:fatty acid elongase activity"/>
    <property type="evidence" value="ECO:0007669"/>
    <property type="project" value="UniProtKB-EC"/>
</dbReference>
<evidence type="ECO:0000256" key="3">
    <source>
        <dbReference type="ARBA" id="ARBA00022679"/>
    </source>
</evidence>
<dbReference type="GO" id="GO:0034625">
    <property type="term" value="P:fatty acid elongation, monounsaturated fatty acid"/>
    <property type="evidence" value="ECO:0007669"/>
    <property type="project" value="TreeGrafter"/>
</dbReference>
<dbReference type="KEGG" id="dvi:6633117"/>
<dbReference type="AlphaFoldDB" id="B4M4Z2"/>
<comment type="subcellular location">
    <subcellularLocation>
        <location evidence="1">Membrane</location>
        <topology evidence="1">Multi-pass membrane protein</topology>
    </subcellularLocation>
</comment>
<dbReference type="PANTHER" id="PTHR11157:SF116">
    <property type="entry name" value="ELONGATION OF VERY LONG CHAIN FATTY ACIDS PROTEIN-RELATED"/>
    <property type="match status" value="1"/>
</dbReference>
<gene>
    <name evidence="11" type="primary">Dvir\GJ11026</name>
    <name evidence="11" type="ORF">Dvir_GJ11026</name>
</gene>
<feature type="transmembrane region" description="Helical" evidence="10">
    <location>
        <begin position="103"/>
        <end position="124"/>
    </location>
</feature>
<evidence type="ECO:0000313" key="11">
    <source>
        <dbReference type="EMBL" id="EDW59703.1"/>
    </source>
</evidence>
<dbReference type="PhylomeDB" id="B4M4Z2"/>
<dbReference type="GO" id="GO:0030148">
    <property type="term" value="P:sphingolipid biosynthetic process"/>
    <property type="evidence" value="ECO:0007669"/>
    <property type="project" value="TreeGrafter"/>
</dbReference>
<feature type="transmembrane region" description="Helical" evidence="10">
    <location>
        <begin position="225"/>
        <end position="246"/>
    </location>
</feature>
<evidence type="ECO:0000256" key="4">
    <source>
        <dbReference type="ARBA" id="ARBA00022692"/>
    </source>
</evidence>
<evidence type="ECO:0000256" key="8">
    <source>
        <dbReference type="ARBA" id="ARBA00023136"/>
    </source>
</evidence>
<dbReference type="InterPro" id="IPR002076">
    <property type="entry name" value="ELO_fam"/>
</dbReference>
<evidence type="ECO:0000256" key="6">
    <source>
        <dbReference type="ARBA" id="ARBA00022989"/>
    </source>
</evidence>
<comment type="similarity">
    <text evidence="10">Belongs to the ELO family.</text>
</comment>
<evidence type="ECO:0000256" key="5">
    <source>
        <dbReference type="ARBA" id="ARBA00022832"/>
    </source>
</evidence>
<keyword evidence="5 10" id="KW-0276">Fatty acid metabolism</keyword>
<dbReference type="EC" id="2.3.1.199" evidence="10"/>
<dbReference type="Proteomes" id="UP000008792">
    <property type="component" value="Unassembled WGS sequence"/>
</dbReference>
<keyword evidence="3 10" id="KW-0808">Transferase</keyword>
<dbReference type="GO" id="GO:0019367">
    <property type="term" value="P:fatty acid elongation, saturated fatty acid"/>
    <property type="evidence" value="ECO:0007669"/>
    <property type="project" value="TreeGrafter"/>
</dbReference>
<keyword evidence="7 10" id="KW-0443">Lipid metabolism</keyword>
<dbReference type="Pfam" id="PF01151">
    <property type="entry name" value="ELO"/>
    <property type="match status" value="1"/>
</dbReference>
<dbReference type="GO" id="GO:0042761">
    <property type="term" value="P:very long-chain fatty acid biosynthetic process"/>
    <property type="evidence" value="ECO:0007669"/>
    <property type="project" value="TreeGrafter"/>
</dbReference>
<dbReference type="HOGENOM" id="CLU_048483_0_2_1"/>
<comment type="catalytic activity">
    <reaction evidence="10">
        <text>a very-long-chain acyl-CoA + malonyl-CoA + H(+) = a very-long-chain 3-oxoacyl-CoA + CO2 + CoA</text>
        <dbReference type="Rhea" id="RHEA:32727"/>
        <dbReference type="ChEBI" id="CHEBI:15378"/>
        <dbReference type="ChEBI" id="CHEBI:16526"/>
        <dbReference type="ChEBI" id="CHEBI:57287"/>
        <dbReference type="ChEBI" id="CHEBI:57384"/>
        <dbReference type="ChEBI" id="CHEBI:90725"/>
        <dbReference type="ChEBI" id="CHEBI:90736"/>
        <dbReference type="EC" id="2.3.1.199"/>
    </reaction>
</comment>
<evidence type="ECO:0000256" key="10">
    <source>
        <dbReference type="RuleBase" id="RU361115"/>
    </source>
</evidence>
<name>B4M4Z2_DROVI</name>
<accession>B4M4Z2</accession>
<dbReference type="FunCoup" id="B4M4Z2">
    <property type="interactions" value="22"/>
</dbReference>
<keyword evidence="6 10" id="KW-1133">Transmembrane helix</keyword>
<evidence type="ECO:0000256" key="2">
    <source>
        <dbReference type="ARBA" id="ARBA00022516"/>
    </source>
</evidence>
<feature type="transmembrane region" description="Helical" evidence="10">
    <location>
        <begin position="63"/>
        <end position="83"/>
    </location>
</feature>